<sequence length="1412" mass="155811">MGNLSTTRTSLVLLWGLYYCVPGGWVETDPTWVTPDEWVDGDGVRRVAGYVLDSNVKTTWRRGDDERNWQLTFNLQTSMTLSRIRMSYGGRGDRGESTGDLGGDNVDVGAGDMGVKVLRLERQEWEEVTHKIGRFRDNYKIQLFEIDLTGLLATAQSWRLQFPRGDRREISEVKFFQACSGFERTVCTDGDCDVHEVICDGIVDCDDGSDENNCDKEICSNGATFNKTQVCDGSDDCGDGTDEQNCCERRGLMTCSDGQCAEMQKYCAQTHIPCFKIGTQDAQYSTCDDEEDCSDGSDESNCPASTCENGALFHPATRCDGKDDCGDNSDEQHCVCYYLRDRGTSYRGRANRYNFCQFWASQYPHTHNHTPQAYQRAGLERNYCRNPDGKDRPWCYTNNPLIRWMYCDDVFACDAPPTRCFYAMDKGRSYAGPVNSHPHTPQAHPDAGLEENFCRNPDNKERPWCYTTNPTRSESSVAQTPSDHHHLTWKCVPGFSDPKYPDIQNPSYWMVADCPDQWTDAVTRDQCLKQVDSFNPSDLVFRIPVVETSTRAQAGSNPVPYRNMFCAICNNVSLTDVTVWEYQVECTGLLNLSSHVLKGSQEYNSIIDSGEYCFGTNMVTFTAPSESIVRQCVKTDLSNENCDAAACMSYFDPIGVGRKLYRNVHCALCEGLSLTATTNLWCPSALDRDLRSCFTDNSCPFKFSLTHLFNFRADGSDENSPDRCPSDTVYDPFSGTCRLFSSVLKSHGSNKTVSLQNCSEPALTFTAEEFRVLPNGSVHLLSSNVSCPAEQVAIQNTTASICGECISPYFSNHTQTTNHRDPHQGWLTLGLVIVSALAVFAFVVHTFTSGQVKKFPEKLKVQMMICMALAESLFVVRVFIPLGEACVAYAIILHFFLLSAFTSMNALAIDLFLTFRDGVERPVLKNYMLYTWMIPALVVIATVIVEYSSSVRVGYGENCWIGNPTANLVAFGVPVLCALLVNAVLITFVLLAIRKSFKIADAALSRSNSIKAWVYVRVSFLMGLTWLLGFIYPYVNSSVVDYIFIVLNASQGLLLALILTLTSEVMQKWKAAIRKRFGLAEPKQNNGATATTNSRRTIRGKTEVTSGGTDCATDIPMTTFADVTDVEKNRAPLQLGKGPRDRKRTATASSRRTIRRKTEVTSGVMDSAVDIPMTTFAVDEENRAPLQLGKAARDREGTTTASNRRVIGGKTEVTSGGSETATDMPMTTFADVEEDRAPLQLGNAPHGRDQTAAASNQQTIGGKTEVTSDGTETAADMPMTTFADVEEDRARLQLGKAPHDRDQTAAASNQQTIGGKTEVTSRGSETATDMPMTAFSDVEERARLQLDEAPCGNGRTATASNQQTILTAVGADSAAEVPMTTLAAVGVEENRACPHLEEGHQDRTPPATCKPP</sequence>
<keyword evidence="14" id="KW-1185">Reference proteome</keyword>
<feature type="disulfide bond" evidence="8">
    <location>
        <begin position="319"/>
        <end position="334"/>
    </location>
</feature>
<evidence type="ECO:0000256" key="8">
    <source>
        <dbReference type="PROSITE-ProRule" id="PRU00124"/>
    </source>
</evidence>
<evidence type="ECO:0000256" key="1">
    <source>
        <dbReference type="ARBA" id="ARBA00004141"/>
    </source>
</evidence>
<dbReference type="Gene3D" id="4.10.1220.10">
    <property type="entry name" value="EGF-type module"/>
    <property type="match status" value="1"/>
</dbReference>
<dbReference type="GO" id="GO:0016020">
    <property type="term" value="C:membrane"/>
    <property type="evidence" value="ECO:0007669"/>
    <property type="project" value="UniProtKB-SubCell"/>
</dbReference>
<evidence type="ECO:0000256" key="9">
    <source>
        <dbReference type="SAM" id="MobiDB-lite"/>
    </source>
</evidence>
<feature type="disulfide bond" evidence="8">
    <location>
        <begin position="199"/>
        <end position="214"/>
    </location>
</feature>
<evidence type="ECO:0000313" key="14">
    <source>
        <dbReference type="Proteomes" id="UP000001554"/>
    </source>
</evidence>
<feature type="region of interest" description="Disordered" evidence="9">
    <location>
        <begin position="1393"/>
        <end position="1412"/>
    </location>
</feature>
<dbReference type="SMART" id="SM00130">
    <property type="entry name" value="KR"/>
    <property type="match status" value="2"/>
</dbReference>
<dbReference type="PANTHER" id="PTHR20851">
    <property type="entry name" value="DORSAL INTERACTING PROTEIN 3"/>
    <property type="match status" value="1"/>
</dbReference>
<evidence type="ECO:0000256" key="7">
    <source>
        <dbReference type="PROSITE-ProRule" id="PRU00121"/>
    </source>
</evidence>
<feature type="transmembrane region" description="Helical" evidence="10">
    <location>
        <begin position="968"/>
        <end position="993"/>
    </location>
</feature>
<feature type="compositionally biased region" description="Polar residues" evidence="9">
    <location>
        <begin position="1252"/>
        <end position="1271"/>
    </location>
</feature>
<protein>
    <submittedName>
        <fullName evidence="15">Uncharacterized protein LOC118407361</fullName>
    </submittedName>
</protein>
<dbReference type="SUPFAM" id="SSF57440">
    <property type="entry name" value="Kringle-like"/>
    <property type="match status" value="2"/>
</dbReference>
<feature type="domain" description="Kringle" evidence="12">
    <location>
        <begin position="356"/>
        <end position="413"/>
    </location>
</feature>
<feature type="domain" description="Kringle" evidence="12">
    <location>
        <begin position="435"/>
        <end position="470"/>
    </location>
</feature>
<feature type="disulfide bond" evidence="8">
    <location>
        <begin position="187"/>
        <end position="205"/>
    </location>
</feature>
<keyword evidence="4 10" id="KW-1133">Transmembrane helix</keyword>
<feature type="domain" description="G-protein coupled receptors family 2 profile 2" evidence="13">
    <location>
        <begin position="834"/>
        <end position="1063"/>
    </location>
</feature>
<organism evidence="14 15">
    <name type="scientific">Branchiostoma floridae</name>
    <name type="common">Florida lancelet</name>
    <name type="synonym">Amphioxus</name>
    <dbReference type="NCBI Taxonomy" id="7739"/>
    <lineage>
        <taxon>Eukaryota</taxon>
        <taxon>Metazoa</taxon>
        <taxon>Chordata</taxon>
        <taxon>Cephalochordata</taxon>
        <taxon>Leptocardii</taxon>
        <taxon>Amphioxiformes</taxon>
        <taxon>Branchiostomatidae</taxon>
        <taxon>Branchiostoma</taxon>
    </lineage>
</organism>
<reference evidence="15" key="1">
    <citation type="submission" date="2025-08" db="UniProtKB">
        <authorList>
            <consortium name="RefSeq"/>
        </authorList>
    </citation>
    <scope>IDENTIFICATION</scope>
    <source>
        <strain evidence="15">S238N-H82</strain>
        <tissue evidence="15">Testes</tissue>
    </source>
</reference>
<dbReference type="RefSeq" id="XP_035663718.1">
    <property type="nucleotide sequence ID" value="XM_035807825.1"/>
</dbReference>
<feature type="region of interest" description="Disordered" evidence="9">
    <location>
        <begin position="1239"/>
        <end position="1274"/>
    </location>
</feature>
<dbReference type="PRINTS" id="PR00261">
    <property type="entry name" value="LDLRECEPTOR"/>
</dbReference>
<evidence type="ECO:0000259" key="12">
    <source>
        <dbReference type="PROSITE" id="PS50070"/>
    </source>
</evidence>
<feature type="compositionally biased region" description="Polar residues" evidence="9">
    <location>
        <begin position="1084"/>
        <end position="1095"/>
    </location>
</feature>
<dbReference type="OrthoDB" id="6134459at2759"/>
<feature type="disulfide bond" evidence="8">
    <location>
        <begin position="219"/>
        <end position="237"/>
    </location>
</feature>
<keyword evidence="2 7" id="KW-0420">Kringle</keyword>
<dbReference type="Gene3D" id="2.40.20.10">
    <property type="entry name" value="Plasminogen Kringle 4"/>
    <property type="match status" value="2"/>
</dbReference>
<evidence type="ECO:0000259" key="13">
    <source>
        <dbReference type="PROSITE" id="PS50261"/>
    </source>
</evidence>
<feature type="region of interest" description="Disordered" evidence="9">
    <location>
        <begin position="1295"/>
        <end position="1332"/>
    </location>
</feature>
<dbReference type="Proteomes" id="UP000001554">
    <property type="component" value="Unplaced"/>
</dbReference>
<dbReference type="Pfam" id="PF00002">
    <property type="entry name" value="7tm_2"/>
    <property type="match status" value="1"/>
</dbReference>
<feature type="compositionally biased region" description="Basic and acidic residues" evidence="9">
    <location>
        <begin position="1393"/>
        <end position="1403"/>
    </location>
</feature>
<evidence type="ECO:0000256" key="3">
    <source>
        <dbReference type="ARBA" id="ARBA00022692"/>
    </source>
</evidence>
<evidence type="ECO:0000256" key="5">
    <source>
        <dbReference type="ARBA" id="ARBA00023136"/>
    </source>
</evidence>
<dbReference type="GO" id="GO:0007166">
    <property type="term" value="P:cell surface receptor signaling pathway"/>
    <property type="evidence" value="ECO:0007669"/>
    <property type="project" value="InterPro"/>
</dbReference>
<gene>
    <name evidence="15" type="primary">LOC118407361</name>
</gene>
<feature type="transmembrane region" description="Helical" evidence="10">
    <location>
        <begin position="825"/>
        <end position="847"/>
    </location>
</feature>
<feature type="transmembrane region" description="Helical" evidence="10">
    <location>
        <begin position="927"/>
        <end position="948"/>
    </location>
</feature>
<evidence type="ECO:0000256" key="4">
    <source>
        <dbReference type="ARBA" id="ARBA00022989"/>
    </source>
</evidence>
<keyword evidence="3 10" id="KW-0812">Transmembrane</keyword>
<dbReference type="InterPro" id="IPR000832">
    <property type="entry name" value="GPCR_2_secretin-like"/>
</dbReference>
<dbReference type="SMART" id="SM00192">
    <property type="entry name" value="LDLa"/>
    <property type="match status" value="4"/>
</dbReference>
<dbReference type="GeneID" id="118407361"/>
<dbReference type="PRINTS" id="PR00018">
    <property type="entry name" value="KRINGLE"/>
</dbReference>
<dbReference type="FunFam" id="1.20.1070.10:FF:000428">
    <property type="entry name" value="Uncharacterized protein"/>
    <property type="match status" value="1"/>
</dbReference>
<feature type="chain" id="PRO_5039930056" evidence="11">
    <location>
        <begin position="29"/>
        <end position="1412"/>
    </location>
</feature>
<name>A0A9J7KKN4_BRAFL</name>
<evidence type="ECO:0000256" key="2">
    <source>
        <dbReference type="ARBA" id="ARBA00022572"/>
    </source>
</evidence>
<feature type="signal peptide" evidence="11">
    <location>
        <begin position="1"/>
        <end position="28"/>
    </location>
</feature>
<feature type="transmembrane region" description="Helical" evidence="10">
    <location>
        <begin position="859"/>
        <end position="880"/>
    </location>
</feature>
<proteinExistence type="predicted"/>
<dbReference type="InterPro" id="IPR018056">
    <property type="entry name" value="Kringle_CS"/>
</dbReference>
<comment type="subcellular location">
    <subcellularLocation>
        <location evidence="1">Membrane</location>
        <topology evidence="1">Multi-pass membrane protein</topology>
    </subcellularLocation>
</comment>
<keyword evidence="6 7" id="KW-1015">Disulfide bond</keyword>
<comment type="caution">
    <text evidence="7">Lacks conserved residue(s) required for the propagation of feature annotation.</text>
</comment>
<dbReference type="KEGG" id="bfo:118407361"/>
<feature type="transmembrane region" description="Helical" evidence="10">
    <location>
        <begin position="892"/>
        <end position="915"/>
    </location>
</feature>
<dbReference type="CDD" id="cd00108">
    <property type="entry name" value="KR"/>
    <property type="match status" value="1"/>
</dbReference>
<feature type="compositionally biased region" description="Polar residues" evidence="9">
    <location>
        <begin position="1305"/>
        <end position="1327"/>
    </location>
</feature>
<dbReference type="FunFam" id="2.40.20.10:FF:000039">
    <property type="entry name" value="Metalloendopeptidase"/>
    <property type="match status" value="1"/>
</dbReference>
<feature type="region of interest" description="Disordered" evidence="9">
    <location>
        <begin position="1133"/>
        <end position="1157"/>
    </location>
</feature>
<keyword evidence="11" id="KW-0732">Signal</keyword>
<dbReference type="InterPro" id="IPR036055">
    <property type="entry name" value="LDL_receptor-like_sf"/>
</dbReference>
<dbReference type="SUPFAM" id="SSF57424">
    <property type="entry name" value="LDL receptor-like module"/>
    <property type="match status" value="3"/>
</dbReference>
<feature type="region of interest" description="Disordered" evidence="9">
    <location>
        <begin position="1084"/>
        <end position="1109"/>
    </location>
</feature>
<feature type="region of interest" description="Disordered" evidence="9">
    <location>
        <begin position="1192"/>
        <end position="1223"/>
    </location>
</feature>
<evidence type="ECO:0000256" key="10">
    <source>
        <dbReference type="SAM" id="Phobius"/>
    </source>
</evidence>
<feature type="disulfide bond" evidence="7">
    <location>
        <begin position="356"/>
        <end position="395"/>
    </location>
</feature>
<dbReference type="PROSITE" id="PS00021">
    <property type="entry name" value="KRINGLE_1"/>
    <property type="match status" value="2"/>
</dbReference>
<feature type="disulfide bond" evidence="8">
    <location>
        <begin position="231"/>
        <end position="246"/>
    </location>
</feature>
<keyword evidence="5 10" id="KW-0472">Membrane</keyword>
<dbReference type="PROSITE" id="PS50070">
    <property type="entry name" value="KRINGLE_2"/>
    <property type="match status" value="2"/>
</dbReference>
<dbReference type="PANTHER" id="PTHR20851:SF0">
    <property type="entry name" value="APOLIPOPROTEIN(A)"/>
    <property type="match status" value="1"/>
</dbReference>
<feature type="transmembrane region" description="Helical" evidence="10">
    <location>
        <begin position="1014"/>
        <end position="1035"/>
    </location>
</feature>
<dbReference type="PROSITE" id="PS50261">
    <property type="entry name" value="G_PROTEIN_RECEP_F2_4"/>
    <property type="match status" value="1"/>
</dbReference>
<dbReference type="CDD" id="cd00112">
    <property type="entry name" value="LDLa"/>
    <property type="match status" value="4"/>
</dbReference>
<feature type="transmembrane region" description="Helical" evidence="10">
    <location>
        <begin position="1041"/>
        <end position="1061"/>
    </location>
</feature>
<evidence type="ECO:0000313" key="15">
    <source>
        <dbReference type="RefSeq" id="XP_035663718.1"/>
    </source>
</evidence>
<dbReference type="GO" id="GO:0004930">
    <property type="term" value="F:G protein-coupled receptor activity"/>
    <property type="evidence" value="ECO:0007669"/>
    <property type="project" value="InterPro"/>
</dbReference>
<feature type="disulfide bond" evidence="7">
    <location>
        <begin position="384"/>
        <end position="407"/>
    </location>
</feature>
<dbReference type="InterPro" id="IPR002172">
    <property type="entry name" value="LDrepeatLR_classA_rpt"/>
</dbReference>
<dbReference type="InterPro" id="IPR013806">
    <property type="entry name" value="Kringle-like"/>
</dbReference>
<dbReference type="InterPro" id="IPR000001">
    <property type="entry name" value="Kringle"/>
</dbReference>
<dbReference type="PROSITE" id="PS50068">
    <property type="entry name" value="LDLRA_2"/>
    <property type="match status" value="3"/>
</dbReference>
<feature type="compositionally biased region" description="Polar residues" evidence="9">
    <location>
        <begin position="1212"/>
        <end position="1221"/>
    </location>
</feature>
<dbReference type="Pfam" id="PF00051">
    <property type="entry name" value="Kringle"/>
    <property type="match status" value="2"/>
</dbReference>
<evidence type="ECO:0000256" key="11">
    <source>
        <dbReference type="SAM" id="SignalP"/>
    </source>
</evidence>
<accession>A0A9J7KKN4</accession>
<dbReference type="CDD" id="cd15039">
    <property type="entry name" value="7tmB3_Methuselah-like"/>
    <property type="match status" value="1"/>
</dbReference>
<dbReference type="InterPro" id="IPR017981">
    <property type="entry name" value="GPCR_2-like_7TM"/>
</dbReference>
<evidence type="ECO:0000256" key="6">
    <source>
        <dbReference type="ARBA" id="ARBA00023157"/>
    </source>
</evidence>
<dbReference type="Gene3D" id="4.10.400.10">
    <property type="entry name" value="Low-density Lipoprotein Receptor"/>
    <property type="match status" value="2"/>
</dbReference>
<dbReference type="InterPro" id="IPR038178">
    <property type="entry name" value="Kringle_sf"/>
</dbReference>
<dbReference type="Gene3D" id="1.20.1070.10">
    <property type="entry name" value="Rhodopsin 7-helix transmembrane proteins"/>
    <property type="match status" value="1"/>
</dbReference>